<dbReference type="GO" id="GO:0009341">
    <property type="term" value="C:beta-galactosidase complex"/>
    <property type="evidence" value="ECO:0007669"/>
    <property type="project" value="InterPro"/>
</dbReference>
<dbReference type="Gene3D" id="3.20.20.80">
    <property type="entry name" value="Glycosidases"/>
    <property type="match status" value="1"/>
</dbReference>
<keyword evidence="8" id="KW-1185">Reference proteome</keyword>
<gene>
    <name evidence="7" type="ORF">EJ06DRAFT_569124</name>
</gene>
<dbReference type="Pfam" id="PF16353">
    <property type="entry name" value="LacZ_4"/>
    <property type="match status" value="1"/>
</dbReference>
<evidence type="ECO:0000256" key="3">
    <source>
        <dbReference type="ARBA" id="ARBA00023295"/>
    </source>
</evidence>
<dbReference type="Pfam" id="PF00703">
    <property type="entry name" value="Glyco_hydro_2"/>
    <property type="match status" value="1"/>
</dbReference>
<sequence>MSARSEPPDYENEAIVKRNRLPPRAYWIPPDALLLDGVWDFHYAKCVIEAPDPPSPDVAPNTTSGDSSIPDSEPEPAPAWTSITVPGHWQLQGHGHPHYTNIDFPFPVAPPRVPSENTTGTYRRRFRVPSAWAADAQVRLRFDGVDSAFHVWVNGVLVGYSQGSRNAAEFDVSGAVRRRGEEEVWVRVYRWCDGSYLEDQDMWWLSGIFRDVHLIAFPREARIEDFFASTELDNGGSKVPVKATLKIALTLTLYHDVIITASLTHPSLSAPITTKVGLYTGVKSHHLTLPVRAPHLWTAETPHLYTLTLTLSAPLSQPLQTITHPIGLRTVSLHNNLISINNTPIHLRGVNHHDHNPDRGRAVSAADIRTDILLMKAHNINALRCSHYPPHPSLPTLASELGLYLIDEADLECHGFSSTGSTPESWTSNNPAWRPAYVDRMAQLVARDKNASSVIIWSLGNESFLGANHGHMAALARKMDPTRLIHYEPDKDLKYADIRSDMYLSPAALLAQAQGPGPPIILCEFAHAMGNAPGGLMAYIHAFRASPRLQGGFIWEWASHGLWVPGDPSKPGCEREGYYAYGGEFGDQPNDGDFVIDGLCTSAHAPGPGLAEVNKAYAPVRIKIDEESLRIHIINEHDFQDLSYLSGSWSLAVVAPPSAARQYDTGVLHFPPLVPGASATLPFALHTFTFPPHTWLTVSLATNKVTPWASAGHEVACAQALLPFVPAAHVPPALPAPNDITLSTSRSTFTVTTPISTLIFSRRFGALSAWTANGTELLAAPSSVPNVRVSLTRPATSNDTHGGDAAYFASYGIGAMQTRVQSFTAARCAAGIMLVAETDLAPPVRAWGVRCGVTYTVGLTGLGVGVKMEPSGREEKPAWVPRCGIEVRLRDRAGAGGEDMRVEYAGWGPGSAYADRWLGARMGVWRHTVRDMDGALEYEVPQEGGNRLAVKWVRVGGVEVRRMQGEDGGVRDEEWGFAFQVSRYNDADVDAAKHPRDLVPVPGVVRLRVDDVGSGVGTGACGPGVAEETRVWVNELREFRFWMEVG</sequence>
<evidence type="ECO:0000256" key="4">
    <source>
        <dbReference type="ARBA" id="ARBA00032230"/>
    </source>
</evidence>
<dbReference type="SMART" id="SM01038">
    <property type="entry name" value="Bgal_small_N"/>
    <property type="match status" value="1"/>
</dbReference>
<dbReference type="GO" id="GO:0004565">
    <property type="term" value="F:beta-galactosidase activity"/>
    <property type="evidence" value="ECO:0007669"/>
    <property type="project" value="InterPro"/>
</dbReference>
<dbReference type="InterPro" id="IPR006104">
    <property type="entry name" value="Glyco_hydro_2_N"/>
</dbReference>
<dbReference type="SUPFAM" id="SSF49303">
    <property type="entry name" value="beta-Galactosidase/glucuronidase domain"/>
    <property type="match status" value="2"/>
</dbReference>
<dbReference type="InterPro" id="IPR050347">
    <property type="entry name" value="Bact_Beta-galactosidase"/>
</dbReference>
<dbReference type="InterPro" id="IPR011013">
    <property type="entry name" value="Gal_mutarotase_sf_dom"/>
</dbReference>
<evidence type="ECO:0000256" key="5">
    <source>
        <dbReference type="SAM" id="MobiDB-lite"/>
    </source>
</evidence>
<feature type="region of interest" description="Disordered" evidence="5">
    <location>
        <begin position="52"/>
        <end position="82"/>
    </location>
</feature>
<dbReference type="Gene3D" id="2.60.40.10">
    <property type="entry name" value="Immunoglobulins"/>
    <property type="match status" value="2"/>
</dbReference>
<dbReference type="SUPFAM" id="SSF74650">
    <property type="entry name" value="Galactose mutarotase-like"/>
    <property type="match status" value="1"/>
</dbReference>
<dbReference type="EMBL" id="ML996688">
    <property type="protein sequence ID" value="KAF2404775.1"/>
    <property type="molecule type" value="Genomic_DNA"/>
</dbReference>
<reference evidence="7" key="1">
    <citation type="journal article" date="2020" name="Stud. Mycol.">
        <title>101 Dothideomycetes genomes: a test case for predicting lifestyles and emergence of pathogens.</title>
        <authorList>
            <person name="Haridas S."/>
            <person name="Albert R."/>
            <person name="Binder M."/>
            <person name="Bloem J."/>
            <person name="Labutti K."/>
            <person name="Salamov A."/>
            <person name="Andreopoulos B."/>
            <person name="Baker S."/>
            <person name="Barry K."/>
            <person name="Bills G."/>
            <person name="Bluhm B."/>
            <person name="Cannon C."/>
            <person name="Castanera R."/>
            <person name="Culley D."/>
            <person name="Daum C."/>
            <person name="Ezra D."/>
            <person name="Gonzalez J."/>
            <person name="Henrissat B."/>
            <person name="Kuo A."/>
            <person name="Liang C."/>
            <person name="Lipzen A."/>
            <person name="Lutzoni F."/>
            <person name="Magnuson J."/>
            <person name="Mondo S."/>
            <person name="Nolan M."/>
            <person name="Ohm R."/>
            <person name="Pangilinan J."/>
            <person name="Park H.-J."/>
            <person name="Ramirez L."/>
            <person name="Alfaro M."/>
            <person name="Sun H."/>
            <person name="Tritt A."/>
            <person name="Yoshinaga Y."/>
            <person name="Zwiers L.-H."/>
            <person name="Turgeon B."/>
            <person name="Goodwin S."/>
            <person name="Spatafora J."/>
            <person name="Crous P."/>
            <person name="Grigoriev I."/>
        </authorList>
    </citation>
    <scope>NUCLEOTIDE SEQUENCE</scope>
    <source>
        <strain evidence="7">CBS 262.69</strain>
    </source>
</reference>
<dbReference type="SUPFAM" id="SSF49785">
    <property type="entry name" value="Galactose-binding domain-like"/>
    <property type="match status" value="1"/>
</dbReference>
<dbReference type="InterPro" id="IPR017853">
    <property type="entry name" value="GH"/>
</dbReference>
<keyword evidence="3" id="KW-0326">Glycosidase</keyword>
<dbReference type="InterPro" id="IPR008979">
    <property type="entry name" value="Galactose-bd-like_sf"/>
</dbReference>
<feature type="compositionally biased region" description="Polar residues" evidence="5">
    <location>
        <begin position="60"/>
        <end position="70"/>
    </location>
</feature>
<protein>
    <recommendedName>
        <fullName evidence="4">Lactase</fullName>
    </recommendedName>
</protein>
<evidence type="ECO:0000313" key="8">
    <source>
        <dbReference type="Proteomes" id="UP000799640"/>
    </source>
</evidence>
<feature type="domain" description="Beta galactosidase small chain/" evidence="6">
    <location>
        <begin position="750"/>
        <end position="1044"/>
    </location>
</feature>
<evidence type="ECO:0000259" key="6">
    <source>
        <dbReference type="SMART" id="SM01038"/>
    </source>
</evidence>
<dbReference type="Pfam" id="PF02837">
    <property type="entry name" value="Glyco_hydro_2_N"/>
    <property type="match status" value="1"/>
</dbReference>
<dbReference type="PRINTS" id="PR00132">
    <property type="entry name" value="GLHYDRLASE2"/>
</dbReference>
<dbReference type="Proteomes" id="UP000799640">
    <property type="component" value="Unassembled WGS sequence"/>
</dbReference>
<dbReference type="AlphaFoldDB" id="A0A6G1I9W4"/>
<dbReference type="Pfam" id="PF02929">
    <property type="entry name" value="Bgal_small_N"/>
    <property type="match status" value="1"/>
</dbReference>
<dbReference type="InterPro" id="IPR014718">
    <property type="entry name" value="GH-type_carb-bd"/>
</dbReference>
<dbReference type="InterPro" id="IPR004199">
    <property type="entry name" value="B-gal_small/dom_5"/>
</dbReference>
<accession>A0A6G1I9W4</accession>
<dbReference type="Pfam" id="PF02836">
    <property type="entry name" value="Glyco_hydro_2_C"/>
    <property type="match status" value="1"/>
</dbReference>
<evidence type="ECO:0000313" key="7">
    <source>
        <dbReference type="EMBL" id="KAF2404775.1"/>
    </source>
</evidence>
<evidence type="ECO:0000256" key="1">
    <source>
        <dbReference type="ARBA" id="ARBA00007401"/>
    </source>
</evidence>
<dbReference type="InterPro" id="IPR006101">
    <property type="entry name" value="Glyco_hydro_2"/>
</dbReference>
<dbReference type="InterPro" id="IPR006102">
    <property type="entry name" value="Ig-like_GH2"/>
</dbReference>
<dbReference type="InterPro" id="IPR006103">
    <property type="entry name" value="Glyco_hydro_2_cat"/>
</dbReference>
<dbReference type="InterPro" id="IPR032312">
    <property type="entry name" value="LacZ_4"/>
</dbReference>
<organism evidence="7 8">
    <name type="scientific">Trichodelitschia bisporula</name>
    <dbReference type="NCBI Taxonomy" id="703511"/>
    <lineage>
        <taxon>Eukaryota</taxon>
        <taxon>Fungi</taxon>
        <taxon>Dikarya</taxon>
        <taxon>Ascomycota</taxon>
        <taxon>Pezizomycotina</taxon>
        <taxon>Dothideomycetes</taxon>
        <taxon>Dothideomycetes incertae sedis</taxon>
        <taxon>Phaeotrichales</taxon>
        <taxon>Phaeotrichaceae</taxon>
        <taxon>Trichodelitschia</taxon>
    </lineage>
</organism>
<dbReference type="SUPFAM" id="SSF51445">
    <property type="entry name" value="(Trans)glycosidases"/>
    <property type="match status" value="1"/>
</dbReference>
<dbReference type="PANTHER" id="PTHR46323:SF1">
    <property type="entry name" value="LACTASE"/>
    <property type="match status" value="1"/>
</dbReference>
<comment type="similarity">
    <text evidence="1">Belongs to the glycosyl hydrolase 2 family.</text>
</comment>
<dbReference type="PANTHER" id="PTHR46323">
    <property type="entry name" value="BETA-GALACTOSIDASE"/>
    <property type="match status" value="1"/>
</dbReference>
<dbReference type="Gene3D" id="2.60.120.260">
    <property type="entry name" value="Galactose-binding domain-like"/>
    <property type="match status" value="1"/>
</dbReference>
<dbReference type="InterPro" id="IPR013783">
    <property type="entry name" value="Ig-like_fold"/>
</dbReference>
<proteinExistence type="inferred from homology"/>
<evidence type="ECO:0000256" key="2">
    <source>
        <dbReference type="ARBA" id="ARBA00022801"/>
    </source>
</evidence>
<dbReference type="InterPro" id="IPR036156">
    <property type="entry name" value="Beta-gal/glucu_dom_sf"/>
</dbReference>
<dbReference type="GO" id="GO:0005990">
    <property type="term" value="P:lactose catabolic process"/>
    <property type="evidence" value="ECO:0007669"/>
    <property type="project" value="TreeGrafter"/>
</dbReference>
<dbReference type="Gene3D" id="2.70.98.10">
    <property type="match status" value="1"/>
</dbReference>
<keyword evidence="2" id="KW-0378">Hydrolase</keyword>
<dbReference type="OrthoDB" id="3825298at2759"/>
<dbReference type="GO" id="GO:0030246">
    <property type="term" value="F:carbohydrate binding"/>
    <property type="evidence" value="ECO:0007669"/>
    <property type="project" value="InterPro"/>
</dbReference>
<name>A0A6G1I9W4_9PEZI</name>